<dbReference type="RefSeq" id="WP_183940710.1">
    <property type="nucleotide sequence ID" value="NZ_JACHBI010000019.1"/>
</dbReference>
<keyword evidence="2" id="KW-1185">Reference proteome</keyword>
<dbReference type="AlphaFoldDB" id="A0A7W8XXG3"/>
<gene>
    <name evidence="1" type="ORF">GGD50_006029</name>
</gene>
<name>A0A7W8XXG3_9HYPH</name>
<accession>A0A7W8XXG3</accession>
<protein>
    <submittedName>
        <fullName evidence="1">NADP-dependent 3-hydroxy acid dehydrogenase YdfG</fullName>
    </submittedName>
</protein>
<dbReference type="Proteomes" id="UP000549882">
    <property type="component" value="Unassembled WGS sequence"/>
</dbReference>
<evidence type="ECO:0000313" key="2">
    <source>
        <dbReference type="Proteomes" id="UP000549882"/>
    </source>
</evidence>
<sequence length="68" mass="7063">MNRRLVGRIAVVTGGVACFGRSANCNLVGDGVDVAVAGFGALEEVKALVEVEGGELDLPQTTTRYLQV</sequence>
<organism evidence="1 2">
    <name type="scientific">Rhizobium paranaense</name>
    <dbReference type="NCBI Taxonomy" id="1650438"/>
    <lineage>
        <taxon>Bacteria</taxon>
        <taxon>Pseudomonadati</taxon>
        <taxon>Pseudomonadota</taxon>
        <taxon>Alphaproteobacteria</taxon>
        <taxon>Hyphomicrobiales</taxon>
        <taxon>Rhizobiaceae</taxon>
        <taxon>Rhizobium/Agrobacterium group</taxon>
        <taxon>Rhizobium</taxon>
    </lineage>
</organism>
<proteinExistence type="predicted"/>
<evidence type="ECO:0000313" key="1">
    <source>
        <dbReference type="EMBL" id="MBB5577377.1"/>
    </source>
</evidence>
<dbReference type="EMBL" id="JACHBI010000019">
    <property type="protein sequence ID" value="MBB5577377.1"/>
    <property type="molecule type" value="Genomic_DNA"/>
</dbReference>
<reference evidence="1 2" key="1">
    <citation type="submission" date="2020-08" db="EMBL/GenBank/DDBJ databases">
        <title>Genomic Encyclopedia of Type Strains, Phase IV (KMG-V): Genome sequencing to study the core and pangenomes of soil and plant-associated prokaryotes.</title>
        <authorList>
            <person name="Whitman W."/>
        </authorList>
    </citation>
    <scope>NUCLEOTIDE SEQUENCE [LARGE SCALE GENOMIC DNA]</scope>
    <source>
        <strain evidence="1 2">SEMIA 4064</strain>
    </source>
</reference>
<comment type="caution">
    <text evidence="1">The sequence shown here is derived from an EMBL/GenBank/DDBJ whole genome shotgun (WGS) entry which is preliminary data.</text>
</comment>